<evidence type="ECO:0000313" key="1">
    <source>
        <dbReference type="EMBL" id="EHD04971.1"/>
    </source>
</evidence>
<organism evidence="1 2">
    <name type="scientific">Salmonella enterica subsp. enterica serovar Urbana str. R8-2977</name>
    <dbReference type="NCBI Taxonomy" id="913084"/>
    <lineage>
        <taxon>Bacteria</taxon>
        <taxon>Pseudomonadati</taxon>
        <taxon>Pseudomonadota</taxon>
        <taxon>Gammaproteobacteria</taxon>
        <taxon>Enterobacterales</taxon>
        <taxon>Enterobacteriaceae</taxon>
        <taxon>Salmonella</taxon>
    </lineage>
</organism>
<dbReference type="Proteomes" id="UP000004776">
    <property type="component" value="Unassembled WGS sequence"/>
</dbReference>
<accession>G5RTH2</accession>
<sequence length="53" mass="6289">MCKYFCSSGFYAIYAHLFCYKLKYCKKILRLIIFSLGKFSLNKLNCLFIDDEA</sequence>
<comment type="caution">
    <text evidence="1">The sequence shown here is derived from an EMBL/GenBank/DDBJ whole genome shotgun (WGS) entry which is preliminary data.</text>
</comment>
<dbReference type="PATRIC" id="fig|913084.3.peg.1161"/>
<gene>
    <name evidence="1" type="ORF">LTSEURB_1591</name>
</gene>
<evidence type="ECO:0000313" key="2">
    <source>
        <dbReference type="Proteomes" id="UP000004776"/>
    </source>
</evidence>
<name>G5RTH2_SALET</name>
<dbReference type="EMBL" id="AFCW01000652">
    <property type="protein sequence ID" value="EHD04971.1"/>
    <property type="molecule type" value="Genomic_DNA"/>
</dbReference>
<dbReference type="AlphaFoldDB" id="G5RTH2"/>
<protein>
    <submittedName>
        <fullName evidence="1">Uncharacterized protein</fullName>
    </submittedName>
</protein>
<proteinExistence type="predicted"/>
<reference evidence="1 2" key="1">
    <citation type="journal article" date="2011" name="BMC Genomics">
        <title>Genome sequencing reveals diversification of virulence factor content and possible host adaptation in distinct subpopulations of Salmonella enterica.</title>
        <authorList>
            <person name="den Bakker H.C."/>
            <person name="Moreno Switt A.I."/>
            <person name="Govoni G."/>
            <person name="Cummings C.A."/>
            <person name="Ranieri M.L."/>
            <person name="Degoricija L."/>
            <person name="Hoelzer K."/>
            <person name="Rodriguez-Rivera L.D."/>
            <person name="Brown S."/>
            <person name="Bolchacova E."/>
            <person name="Furtado M.R."/>
            <person name="Wiedmann M."/>
        </authorList>
    </citation>
    <scope>NUCLEOTIDE SEQUENCE [LARGE SCALE GENOMIC DNA]</scope>
    <source>
        <strain evidence="1 2">R8-2977</strain>
    </source>
</reference>